<gene>
    <name evidence="2" type="ORF">OUY24_14265</name>
</gene>
<evidence type="ECO:0008006" key="4">
    <source>
        <dbReference type="Google" id="ProtNLM"/>
    </source>
</evidence>
<feature type="transmembrane region" description="Helical" evidence="1">
    <location>
        <begin position="198"/>
        <end position="215"/>
    </location>
</feature>
<sequence>MGEVTAGRRFGEGPLSRAAALIYTMLVVELLLLAATAPGLAGLVLLDRDASNLPLYALCALPAGPALSAALYALRHRGAGLADLSPAAAFLRGYRANAADVLKVWAPWLAGMTVVGVNLAHFAAAGVPGWWAALLVAVAVAAALWAANALVIASLFRFRAVDVARLASYFLARCPGATLGNACLLVVAGGLTLLATELAPLALASAFAAGLLRNSRPMIAEIRERFVSGQ</sequence>
<proteinExistence type="predicted"/>
<feature type="transmembrane region" description="Helical" evidence="1">
    <location>
        <begin position="20"/>
        <end position="41"/>
    </location>
</feature>
<keyword evidence="1" id="KW-0472">Membrane</keyword>
<evidence type="ECO:0000256" key="1">
    <source>
        <dbReference type="SAM" id="Phobius"/>
    </source>
</evidence>
<name>A0ABT4SX93_9ACTN</name>
<dbReference type="RefSeq" id="WP_271276553.1">
    <property type="nucleotide sequence ID" value="NZ_BAABFD010000002.1"/>
</dbReference>
<evidence type="ECO:0000313" key="3">
    <source>
        <dbReference type="Proteomes" id="UP001212498"/>
    </source>
</evidence>
<organism evidence="2 3">
    <name type="scientific">Nonomuraea ferruginea</name>
    <dbReference type="NCBI Taxonomy" id="46174"/>
    <lineage>
        <taxon>Bacteria</taxon>
        <taxon>Bacillati</taxon>
        <taxon>Actinomycetota</taxon>
        <taxon>Actinomycetes</taxon>
        <taxon>Streptosporangiales</taxon>
        <taxon>Streptosporangiaceae</taxon>
        <taxon>Nonomuraea</taxon>
    </lineage>
</organism>
<keyword evidence="1" id="KW-1133">Transmembrane helix</keyword>
<feature type="transmembrane region" description="Helical" evidence="1">
    <location>
        <begin position="170"/>
        <end position="192"/>
    </location>
</feature>
<keyword evidence="3" id="KW-1185">Reference proteome</keyword>
<feature type="transmembrane region" description="Helical" evidence="1">
    <location>
        <begin position="130"/>
        <end position="158"/>
    </location>
</feature>
<feature type="transmembrane region" description="Helical" evidence="1">
    <location>
        <begin position="104"/>
        <end position="124"/>
    </location>
</feature>
<reference evidence="2 3" key="1">
    <citation type="submission" date="2022-11" db="EMBL/GenBank/DDBJ databases">
        <title>Nonomuraea corallina sp. nov., a new species of the genus Nonomuraea isolated from sea side sediment in Thai sea.</title>
        <authorList>
            <person name="Ngamcharungchit C."/>
            <person name="Matsumoto A."/>
            <person name="Suriyachadkun C."/>
            <person name="Panbangred W."/>
            <person name="Inahashi Y."/>
            <person name="Intra B."/>
        </authorList>
    </citation>
    <scope>NUCLEOTIDE SEQUENCE [LARGE SCALE GENOMIC DNA]</scope>
    <source>
        <strain evidence="2 3">DSM 43553</strain>
    </source>
</reference>
<keyword evidence="1" id="KW-0812">Transmembrane</keyword>
<dbReference type="EMBL" id="JAPNUD010000030">
    <property type="protein sequence ID" value="MDA0641789.1"/>
    <property type="molecule type" value="Genomic_DNA"/>
</dbReference>
<accession>A0ABT4SX93</accession>
<feature type="transmembrane region" description="Helical" evidence="1">
    <location>
        <begin position="53"/>
        <end position="74"/>
    </location>
</feature>
<comment type="caution">
    <text evidence="2">The sequence shown here is derived from an EMBL/GenBank/DDBJ whole genome shotgun (WGS) entry which is preliminary data.</text>
</comment>
<protein>
    <recommendedName>
        <fullName evidence="4">DUF624 domain-containing protein</fullName>
    </recommendedName>
</protein>
<evidence type="ECO:0000313" key="2">
    <source>
        <dbReference type="EMBL" id="MDA0641789.1"/>
    </source>
</evidence>
<dbReference type="Proteomes" id="UP001212498">
    <property type="component" value="Unassembled WGS sequence"/>
</dbReference>